<sequence length="126" mass="14436">MYTDGFSNPYSDCILKLIYYNLHPFFNRLFQKFADFNRFIFLLLIGAEGARLQREIAGQVRPRSAARKGKADVRLTSARPVPTSNDLTSCEAPRKASILPRKSTVRNTSKYFTKKTFKNEQASDSF</sequence>
<dbReference type="EMBL" id="RCVZ01000009">
    <property type="protein sequence ID" value="RLQ94580.1"/>
    <property type="molecule type" value="Genomic_DNA"/>
</dbReference>
<evidence type="ECO:0000313" key="2">
    <source>
        <dbReference type="EMBL" id="RLQ94580.1"/>
    </source>
</evidence>
<organism evidence="2 3">
    <name type="scientific">Falsibacillus albus</name>
    <dbReference type="NCBI Taxonomy" id="2478915"/>
    <lineage>
        <taxon>Bacteria</taxon>
        <taxon>Bacillati</taxon>
        <taxon>Bacillota</taxon>
        <taxon>Bacilli</taxon>
        <taxon>Bacillales</taxon>
        <taxon>Bacillaceae</taxon>
        <taxon>Falsibacillus</taxon>
    </lineage>
</organism>
<evidence type="ECO:0000256" key="1">
    <source>
        <dbReference type="SAM" id="MobiDB-lite"/>
    </source>
</evidence>
<dbReference type="Proteomes" id="UP000276770">
    <property type="component" value="Unassembled WGS sequence"/>
</dbReference>
<name>A0A3L7JVL4_9BACI</name>
<reference evidence="2 3" key="1">
    <citation type="submission" date="2018-10" db="EMBL/GenBank/DDBJ databases">
        <title>Falsibacillus sp. genome draft.</title>
        <authorList>
            <person name="Shi S."/>
        </authorList>
    </citation>
    <scope>NUCLEOTIDE SEQUENCE [LARGE SCALE GENOMIC DNA]</scope>
    <source>
        <strain evidence="2 3">GY 10110</strain>
    </source>
</reference>
<keyword evidence="3" id="KW-1185">Reference proteome</keyword>
<protein>
    <submittedName>
        <fullName evidence="2">Uncharacterized protein</fullName>
    </submittedName>
</protein>
<feature type="region of interest" description="Disordered" evidence="1">
    <location>
        <begin position="63"/>
        <end position="89"/>
    </location>
</feature>
<accession>A0A3L7JVL4</accession>
<comment type="caution">
    <text evidence="2">The sequence shown here is derived from an EMBL/GenBank/DDBJ whole genome shotgun (WGS) entry which is preliminary data.</text>
</comment>
<dbReference type="AlphaFoldDB" id="A0A3L7JVL4"/>
<evidence type="ECO:0000313" key="3">
    <source>
        <dbReference type="Proteomes" id="UP000276770"/>
    </source>
</evidence>
<gene>
    <name evidence="2" type="ORF">D9X91_13665</name>
</gene>
<proteinExistence type="predicted"/>